<evidence type="ECO:0000313" key="8">
    <source>
        <dbReference type="Proteomes" id="UP000290037"/>
    </source>
</evidence>
<dbReference type="Gene3D" id="3.30.360.10">
    <property type="entry name" value="Dihydrodipicolinate Reductase, domain 2"/>
    <property type="match status" value="1"/>
</dbReference>
<accession>A0A1M5VY51</accession>
<keyword evidence="8" id="KW-1185">Reference proteome</keyword>
<evidence type="ECO:0000256" key="2">
    <source>
        <dbReference type="SAM" id="SignalP"/>
    </source>
</evidence>
<keyword evidence="1" id="KW-0560">Oxidoreductase</keyword>
<gene>
    <name evidence="5" type="ORF">DSM01_256</name>
    <name evidence="6" type="ORF">SAMN04487999_0963</name>
</gene>
<feature type="domain" description="GFO/IDH/MocA-like oxidoreductase" evidence="4">
    <location>
        <begin position="179"/>
        <end position="272"/>
    </location>
</feature>
<evidence type="ECO:0000256" key="1">
    <source>
        <dbReference type="ARBA" id="ARBA00023002"/>
    </source>
</evidence>
<dbReference type="EMBL" id="QOVN01000001">
    <property type="protein sequence ID" value="RXG31119.1"/>
    <property type="molecule type" value="Genomic_DNA"/>
</dbReference>
<dbReference type="Gene3D" id="3.40.50.720">
    <property type="entry name" value="NAD(P)-binding Rossmann-like Domain"/>
    <property type="match status" value="1"/>
</dbReference>
<evidence type="ECO:0000259" key="4">
    <source>
        <dbReference type="Pfam" id="PF22725"/>
    </source>
</evidence>
<dbReference type="PANTHER" id="PTHR43818:SF11">
    <property type="entry name" value="BCDNA.GH03377"/>
    <property type="match status" value="1"/>
</dbReference>
<sequence length="364" mass="39865">MKNRRSFLKTTGLALAASTLPLPHFAYGNPQMKLGVALLGLGGYATNNLAPALMQTKHIELRGIVTGSPEKIPVWQEKYGIKDQNIYSYETLPEIANNEDIDVVYIVTPTFLHKKYAVMAANAGKHVFCEKPMAMTVSECQEIIDACKKNNVRLAIGYRMQHEQNTQTIINWAEINPYGALQNVHTEAGFRIGSSGGWRLDGAKGGGAIYDMGVYPINAMRYATGLEPISLTASHETQRPNLFLNGAPEITYFDLEFPNGITAKGRVTYADNVNFLKVNCADGNYELAPFQSYNGVSGSTSDGKYLAPCECNQQAIQMDDDALAIMNDKPMIAPGIEGLRDIQIVEAALASGRNNGERIALKQY</sequence>
<dbReference type="InterPro" id="IPR000683">
    <property type="entry name" value="Gfo/Idh/MocA-like_OxRdtase_N"/>
</dbReference>
<feature type="domain" description="Gfo/Idh/MocA-like oxidoreductase N-terminal" evidence="3">
    <location>
        <begin position="35"/>
        <end position="158"/>
    </location>
</feature>
<dbReference type="InterPro" id="IPR050463">
    <property type="entry name" value="Gfo/Idh/MocA_oxidrdct_glycsds"/>
</dbReference>
<dbReference type="Proteomes" id="UP000184240">
    <property type="component" value="Unassembled WGS sequence"/>
</dbReference>
<evidence type="ECO:0000313" key="6">
    <source>
        <dbReference type="EMBL" id="SHH80166.1"/>
    </source>
</evidence>
<dbReference type="InterPro" id="IPR008354">
    <property type="entry name" value="Glc-Fru_OxRdtase_bac"/>
</dbReference>
<dbReference type="SUPFAM" id="SSF55347">
    <property type="entry name" value="Glyceraldehyde-3-phosphate dehydrogenase-like, C-terminal domain"/>
    <property type="match status" value="1"/>
</dbReference>
<evidence type="ECO:0000259" key="3">
    <source>
        <dbReference type="Pfam" id="PF01408"/>
    </source>
</evidence>
<evidence type="ECO:0000313" key="5">
    <source>
        <dbReference type="EMBL" id="RXG31119.1"/>
    </source>
</evidence>
<dbReference type="InterPro" id="IPR006311">
    <property type="entry name" value="TAT_signal"/>
</dbReference>
<dbReference type="STRING" id="573501.SAMN04487999_0963"/>
<organism evidence="6 7">
    <name type="scientific">Leeuwenhoekiella palythoae</name>
    <dbReference type="NCBI Taxonomy" id="573501"/>
    <lineage>
        <taxon>Bacteria</taxon>
        <taxon>Pseudomonadati</taxon>
        <taxon>Bacteroidota</taxon>
        <taxon>Flavobacteriia</taxon>
        <taxon>Flavobacteriales</taxon>
        <taxon>Flavobacteriaceae</taxon>
        <taxon>Leeuwenhoekiella</taxon>
    </lineage>
</organism>
<reference evidence="5 8" key="3">
    <citation type="submission" date="2018-07" db="EMBL/GenBank/DDBJ databases">
        <title>Leeuwenhoekiella genomics.</title>
        <authorList>
            <person name="Tahon G."/>
            <person name="Willems A."/>
        </authorList>
    </citation>
    <scope>NUCLEOTIDE SEQUENCE [LARGE SCALE GENOMIC DNA]</scope>
    <source>
        <strain evidence="5 8">LMG 24856</strain>
    </source>
</reference>
<dbReference type="SUPFAM" id="SSF51735">
    <property type="entry name" value="NAD(P)-binding Rossmann-fold domains"/>
    <property type="match status" value="1"/>
</dbReference>
<dbReference type="Pfam" id="PF22725">
    <property type="entry name" value="GFO_IDH_MocA_C3"/>
    <property type="match status" value="1"/>
</dbReference>
<feature type="chain" id="PRO_5012409540" evidence="2">
    <location>
        <begin position="27"/>
        <end position="364"/>
    </location>
</feature>
<dbReference type="EMBL" id="FQXT01000002">
    <property type="protein sequence ID" value="SHH80166.1"/>
    <property type="molecule type" value="Genomic_DNA"/>
</dbReference>
<evidence type="ECO:0000313" key="7">
    <source>
        <dbReference type="Proteomes" id="UP000184240"/>
    </source>
</evidence>
<dbReference type="PRINTS" id="PR01775">
    <property type="entry name" value="GLFROXRDTASE"/>
</dbReference>
<dbReference type="PANTHER" id="PTHR43818">
    <property type="entry name" value="BCDNA.GH03377"/>
    <property type="match status" value="1"/>
</dbReference>
<dbReference type="GO" id="GO:0016491">
    <property type="term" value="F:oxidoreductase activity"/>
    <property type="evidence" value="ECO:0007669"/>
    <property type="project" value="UniProtKB-KW"/>
</dbReference>
<dbReference type="AlphaFoldDB" id="A0A1M5VY51"/>
<reference evidence="6" key="2">
    <citation type="submission" date="2016-11" db="EMBL/GenBank/DDBJ databases">
        <authorList>
            <person name="Jaros S."/>
            <person name="Januszkiewicz K."/>
            <person name="Wedrychowicz H."/>
        </authorList>
    </citation>
    <scope>NUCLEOTIDE SEQUENCE [LARGE SCALE GENOMIC DNA]</scope>
    <source>
        <strain evidence="6">DSM 19859</strain>
    </source>
</reference>
<protein>
    <submittedName>
        <fullName evidence="6">Glucose-fructose oxidoreductase</fullName>
    </submittedName>
</protein>
<proteinExistence type="predicted"/>
<dbReference type="Proteomes" id="UP000290037">
    <property type="component" value="Unassembled WGS sequence"/>
</dbReference>
<keyword evidence="2" id="KW-0732">Signal</keyword>
<dbReference type="PROSITE" id="PS51318">
    <property type="entry name" value="TAT"/>
    <property type="match status" value="1"/>
</dbReference>
<dbReference type="InterPro" id="IPR055170">
    <property type="entry name" value="GFO_IDH_MocA-like_dom"/>
</dbReference>
<reference evidence="7" key="1">
    <citation type="submission" date="2016-11" db="EMBL/GenBank/DDBJ databases">
        <authorList>
            <person name="Varghese N."/>
            <person name="Submissions S."/>
        </authorList>
    </citation>
    <scope>NUCLEOTIDE SEQUENCE [LARGE SCALE GENOMIC DNA]</scope>
    <source>
        <strain evidence="7">DSM 19859</strain>
    </source>
</reference>
<feature type="signal peptide" evidence="2">
    <location>
        <begin position="1"/>
        <end position="26"/>
    </location>
</feature>
<dbReference type="GO" id="GO:0000166">
    <property type="term" value="F:nucleotide binding"/>
    <property type="evidence" value="ECO:0007669"/>
    <property type="project" value="InterPro"/>
</dbReference>
<dbReference type="OrthoDB" id="9795543at2"/>
<dbReference type="Pfam" id="PF01408">
    <property type="entry name" value="GFO_IDH_MocA"/>
    <property type="match status" value="1"/>
</dbReference>
<name>A0A1M5VY51_9FLAO</name>
<dbReference type="InterPro" id="IPR036291">
    <property type="entry name" value="NAD(P)-bd_dom_sf"/>
</dbReference>
<dbReference type="RefSeq" id="WP_072980965.1">
    <property type="nucleotide sequence ID" value="NZ_FQXT01000002.1"/>
</dbReference>